<evidence type="ECO:0000256" key="1">
    <source>
        <dbReference type="ARBA" id="ARBA00005369"/>
    </source>
</evidence>
<dbReference type="Pfam" id="PF01135">
    <property type="entry name" value="PCMT"/>
    <property type="match status" value="1"/>
</dbReference>
<dbReference type="InterPro" id="IPR029063">
    <property type="entry name" value="SAM-dependent_MTases_sf"/>
</dbReference>
<dbReference type="AlphaFoldDB" id="A0A430QP78"/>
<evidence type="ECO:0000313" key="3">
    <source>
        <dbReference type="EMBL" id="RTG89501.1"/>
    </source>
</evidence>
<accession>A0A430QP78</accession>
<dbReference type="GO" id="GO:0005737">
    <property type="term" value="C:cytoplasm"/>
    <property type="evidence" value="ECO:0007669"/>
    <property type="project" value="TreeGrafter"/>
</dbReference>
<dbReference type="EMBL" id="QMKO01001499">
    <property type="protein sequence ID" value="RTG89501.1"/>
    <property type="molecule type" value="Genomic_DNA"/>
</dbReference>
<feature type="compositionally biased region" description="Polar residues" evidence="2">
    <location>
        <begin position="219"/>
        <end position="231"/>
    </location>
</feature>
<dbReference type="Gene3D" id="3.40.50.150">
    <property type="entry name" value="Vaccinia Virus protein VP39"/>
    <property type="match status" value="2"/>
</dbReference>
<evidence type="ECO:0000313" key="4">
    <source>
        <dbReference type="Proteomes" id="UP000290809"/>
    </source>
</evidence>
<feature type="compositionally biased region" description="Low complexity" evidence="2">
    <location>
        <begin position="232"/>
        <end position="242"/>
    </location>
</feature>
<dbReference type="STRING" id="6184.A0A430QP78"/>
<dbReference type="Proteomes" id="UP000290809">
    <property type="component" value="Unassembled WGS sequence"/>
</dbReference>
<comment type="similarity">
    <text evidence="1">Belongs to the methyltransferase superfamily. L-isoaspartyl/D-aspartyl protein methyltransferase family.</text>
</comment>
<feature type="compositionally biased region" description="Polar residues" evidence="2">
    <location>
        <begin position="511"/>
        <end position="522"/>
    </location>
</feature>
<comment type="caution">
    <text evidence="3">The sequence shown here is derived from an EMBL/GenBank/DDBJ whole genome shotgun (WGS) entry which is preliminary data.</text>
</comment>
<evidence type="ECO:0008006" key="5">
    <source>
        <dbReference type="Google" id="ProtNLM"/>
    </source>
</evidence>
<proteinExistence type="inferred from homology"/>
<protein>
    <recommendedName>
        <fullName evidence="5">Protein-L-isoaspartate(D-aspartate) O-methyltransferase</fullName>
    </recommendedName>
</protein>
<feature type="region of interest" description="Disordered" evidence="2">
    <location>
        <begin position="192"/>
        <end position="248"/>
    </location>
</feature>
<dbReference type="InterPro" id="IPR000682">
    <property type="entry name" value="PCMT"/>
</dbReference>
<name>A0A430QP78_SCHBO</name>
<feature type="compositionally biased region" description="Acidic residues" evidence="2">
    <location>
        <begin position="401"/>
        <end position="419"/>
    </location>
</feature>
<reference evidence="3 4" key="1">
    <citation type="journal article" date="2019" name="PLoS Pathog.">
        <title>Genome sequence of the bovine parasite Schistosoma bovis Tanzania.</title>
        <authorList>
            <person name="Oey H."/>
            <person name="Zakrzewski M."/>
            <person name="Gobert G."/>
            <person name="Gravermann K."/>
            <person name="Stoye J."/>
            <person name="Jones M."/>
            <person name="Mcmanus D."/>
            <person name="Krause L."/>
        </authorList>
    </citation>
    <scope>NUCLEOTIDE SEQUENCE [LARGE SCALE GENOMIC DNA]</scope>
    <source>
        <strain evidence="3 4">TAN1997</strain>
    </source>
</reference>
<sequence length="626" mass="70063">MGGHVSRGRDNQSLIDELVQNGLTLNPETERALRLVDRGGYFSEKSPRAYMDMAWRSGSLHLSAPSIYIVALKNLDIQPGNCFLNVGSGTGYLSTVIGLLLGYNGVNHGIEVNDFNVNFSREHLVTFLSECDAPFERSFCPPVFLHGNILDLVVPSVQQPIMVERLNNFQQPSEMIQNNLDTHLDNSVINPEDIWTSEGNQNHSSDATMEVEGNDHGVSENTYQNGDLDTTNNDNNNNNNNDNESESDPIKWEEEFIVGSPPWIHPDSSQPLCDQTDTNIPRWPVYDRIYVGAAVTSRLHLQSILRLLKVGGILVVPYRDKFMKIKRIEENKITASELMSVSFATLLPSRIGSEKQVESPPKANVISLEQLAARIIRSLLRNVIEFRHNGPPILGHMEEVEEEGDDEANTSCDTNEDSDTLMNNADIEELDGTSRESGESVLQPRIPGSQDCSMARFLHYLINHAEIGHDRSQVSNQNSHTEDTNSNRTNSNDVQNYTTGDEALDAETGGSDETATENHNSNPPYLRIDFCRFLNGVSNTIIGTSTGCEHSNEDEDTQINEIQNTSASVDNESTTDEHVKNKSTPHKKRKKYCWVPPSYTYKEEMERILSEELRFGKPLIRSVITL</sequence>
<keyword evidence="4" id="KW-1185">Reference proteome</keyword>
<dbReference type="PANTHER" id="PTHR11579:SF9">
    <property type="entry name" value="PROTEIN-L-ISOASPARTATE O-METHYLTRANSFERASE"/>
    <property type="match status" value="1"/>
</dbReference>
<dbReference type="SUPFAM" id="SSF53335">
    <property type="entry name" value="S-adenosyl-L-methionine-dependent methyltransferases"/>
    <property type="match status" value="1"/>
</dbReference>
<feature type="compositionally biased region" description="Polar residues" evidence="2">
    <location>
        <begin position="486"/>
        <end position="499"/>
    </location>
</feature>
<feature type="compositionally biased region" description="Polar residues" evidence="2">
    <location>
        <begin position="197"/>
        <end position="207"/>
    </location>
</feature>
<dbReference type="PANTHER" id="PTHR11579">
    <property type="entry name" value="PROTEIN-L-ISOASPARTATE O-METHYLTRANSFERASE"/>
    <property type="match status" value="1"/>
</dbReference>
<feature type="region of interest" description="Disordered" evidence="2">
    <location>
        <begin position="565"/>
        <end position="585"/>
    </location>
</feature>
<dbReference type="GO" id="GO:0004719">
    <property type="term" value="F:protein-L-isoaspartate (D-aspartate) O-methyltransferase activity"/>
    <property type="evidence" value="ECO:0007669"/>
    <property type="project" value="InterPro"/>
</dbReference>
<gene>
    <name evidence="3" type="ORF">DC041_0009683</name>
</gene>
<feature type="region of interest" description="Disordered" evidence="2">
    <location>
        <begin position="472"/>
        <end position="522"/>
    </location>
</feature>
<organism evidence="3 4">
    <name type="scientific">Schistosoma bovis</name>
    <name type="common">Blood fluke</name>
    <dbReference type="NCBI Taxonomy" id="6184"/>
    <lineage>
        <taxon>Eukaryota</taxon>
        <taxon>Metazoa</taxon>
        <taxon>Spiralia</taxon>
        <taxon>Lophotrochozoa</taxon>
        <taxon>Platyhelminthes</taxon>
        <taxon>Trematoda</taxon>
        <taxon>Digenea</taxon>
        <taxon>Strigeidida</taxon>
        <taxon>Schistosomatoidea</taxon>
        <taxon>Schistosomatidae</taxon>
        <taxon>Schistosoma</taxon>
    </lineage>
</organism>
<evidence type="ECO:0000256" key="2">
    <source>
        <dbReference type="SAM" id="MobiDB-lite"/>
    </source>
</evidence>
<feature type="region of interest" description="Disordered" evidence="2">
    <location>
        <begin position="401"/>
        <end position="423"/>
    </location>
</feature>